<dbReference type="Proteomes" id="UP000054683">
    <property type="component" value="Unassembled WGS sequence"/>
</dbReference>
<gene>
    <name evidence="3" type="ORF">AWB69_00728</name>
</gene>
<evidence type="ECO:0000256" key="2">
    <source>
        <dbReference type="SAM" id="SignalP"/>
    </source>
</evidence>
<dbReference type="PROSITE" id="PS51257">
    <property type="entry name" value="PROKAR_LIPOPROTEIN"/>
    <property type="match status" value="1"/>
</dbReference>
<dbReference type="AlphaFoldDB" id="A0A158F6S2"/>
<feature type="region of interest" description="Disordered" evidence="1">
    <location>
        <begin position="101"/>
        <end position="120"/>
    </location>
</feature>
<dbReference type="EMBL" id="FCOK02000003">
    <property type="protein sequence ID" value="SAL15454.1"/>
    <property type="molecule type" value="Genomic_DNA"/>
</dbReference>
<feature type="chain" id="PRO_5008501470" evidence="2">
    <location>
        <begin position="22"/>
        <end position="120"/>
    </location>
</feature>
<sequence>MKTFRHTLVLGVSCISVLGLAACGNRVLDYRNAEISNGQIFAGGDNKPFSGHLTNLPEQQIRNSRNGLAQVMQVVGLGNQNFHGNSSAVLCDVDVKNGYPHLQNSRQHQKPRSRWTTQIA</sequence>
<reference evidence="3 4" key="1">
    <citation type="submission" date="2016-01" db="EMBL/GenBank/DDBJ databases">
        <authorList>
            <person name="Oliw E.H."/>
        </authorList>
    </citation>
    <scope>NUCLEOTIDE SEQUENCE [LARGE SCALE GENOMIC DNA]</scope>
    <source>
        <strain evidence="3">LMG 27134</strain>
    </source>
</reference>
<accession>A0A158F6S2</accession>
<evidence type="ECO:0000313" key="4">
    <source>
        <dbReference type="Proteomes" id="UP000054683"/>
    </source>
</evidence>
<evidence type="ECO:0000313" key="3">
    <source>
        <dbReference type="EMBL" id="SAL15454.1"/>
    </source>
</evidence>
<organism evidence="3 4">
    <name type="scientific">Caballeronia udeis</name>
    <dbReference type="NCBI Taxonomy" id="1232866"/>
    <lineage>
        <taxon>Bacteria</taxon>
        <taxon>Pseudomonadati</taxon>
        <taxon>Pseudomonadota</taxon>
        <taxon>Betaproteobacteria</taxon>
        <taxon>Burkholderiales</taxon>
        <taxon>Burkholderiaceae</taxon>
        <taxon>Caballeronia</taxon>
    </lineage>
</organism>
<protein>
    <submittedName>
        <fullName evidence="3">Lipoprotein</fullName>
    </submittedName>
</protein>
<name>A0A158F6S2_9BURK</name>
<evidence type="ECO:0000256" key="1">
    <source>
        <dbReference type="SAM" id="MobiDB-lite"/>
    </source>
</evidence>
<keyword evidence="3" id="KW-0449">Lipoprotein</keyword>
<proteinExistence type="predicted"/>
<keyword evidence="2" id="KW-0732">Signal</keyword>
<feature type="signal peptide" evidence="2">
    <location>
        <begin position="1"/>
        <end position="21"/>
    </location>
</feature>